<dbReference type="GO" id="GO:0072542">
    <property type="term" value="F:protein phosphatase activator activity"/>
    <property type="evidence" value="ECO:0007669"/>
    <property type="project" value="TreeGrafter"/>
</dbReference>
<dbReference type="Gene3D" id="1.25.10.10">
    <property type="entry name" value="Leucine-rich Repeat Variant"/>
    <property type="match status" value="1"/>
</dbReference>
<dbReference type="InterPro" id="IPR011989">
    <property type="entry name" value="ARM-like"/>
</dbReference>
<feature type="compositionally biased region" description="Low complexity" evidence="3">
    <location>
        <begin position="150"/>
        <end position="185"/>
    </location>
</feature>
<dbReference type="PANTHER" id="PTHR23318:SF0">
    <property type="entry name" value="SERINE_THREONINE-PROTEIN PHOSPHATASE 4 REGULATORY SUBUNIT 3"/>
    <property type="match status" value="1"/>
</dbReference>
<evidence type="ECO:0000256" key="3">
    <source>
        <dbReference type="SAM" id="MobiDB-lite"/>
    </source>
</evidence>
<dbReference type="GO" id="GO:0030289">
    <property type="term" value="C:protein phosphatase 4 complex"/>
    <property type="evidence" value="ECO:0007669"/>
    <property type="project" value="TreeGrafter"/>
</dbReference>
<protein>
    <submittedName>
        <fullName evidence="6">Uncharacterized protein</fullName>
    </submittedName>
</protein>
<feature type="compositionally biased region" description="Low complexity" evidence="3">
    <location>
        <begin position="10"/>
        <end position="19"/>
    </location>
</feature>
<organism evidence="6 7">
    <name type="scientific">Purpureocillium lilacinum</name>
    <name type="common">Paecilomyces lilacinus</name>
    <dbReference type="NCBI Taxonomy" id="33203"/>
    <lineage>
        <taxon>Eukaryota</taxon>
        <taxon>Fungi</taxon>
        <taxon>Dikarya</taxon>
        <taxon>Ascomycota</taxon>
        <taxon>Pezizomycotina</taxon>
        <taxon>Sordariomycetes</taxon>
        <taxon>Hypocreomycetidae</taxon>
        <taxon>Hypocreales</taxon>
        <taxon>Ophiocordycipitaceae</taxon>
        <taxon>Purpureocillium</taxon>
    </lineage>
</organism>
<dbReference type="SUPFAM" id="SSF48371">
    <property type="entry name" value="ARM repeat"/>
    <property type="match status" value="1"/>
</dbReference>
<evidence type="ECO:0000259" key="4">
    <source>
        <dbReference type="Pfam" id="PF04802"/>
    </source>
</evidence>
<evidence type="ECO:0000313" key="6">
    <source>
        <dbReference type="EMBL" id="PWI68414.1"/>
    </source>
</evidence>
<feature type="compositionally biased region" description="Pro residues" evidence="3">
    <location>
        <begin position="54"/>
        <end position="71"/>
    </location>
</feature>
<feature type="compositionally biased region" description="Basic residues" evidence="3">
    <location>
        <begin position="100"/>
        <end position="109"/>
    </location>
</feature>
<evidence type="ECO:0000313" key="7">
    <source>
        <dbReference type="Proteomes" id="UP000245956"/>
    </source>
</evidence>
<feature type="compositionally biased region" description="Low complexity" evidence="3">
    <location>
        <begin position="1107"/>
        <end position="1142"/>
    </location>
</feature>
<dbReference type="InterPro" id="IPR006887">
    <property type="entry name" value="P4R3-like_central_dom"/>
</dbReference>
<name>A0A2U3E1P8_PURLI</name>
<dbReference type="EMBL" id="LCWV01000015">
    <property type="protein sequence ID" value="PWI68414.1"/>
    <property type="molecule type" value="Genomic_DNA"/>
</dbReference>
<feature type="compositionally biased region" description="Basic residues" evidence="3">
    <location>
        <begin position="20"/>
        <end position="30"/>
    </location>
</feature>
<keyword evidence="2" id="KW-0539">Nucleus</keyword>
<evidence type="ECO:0000256" key="1">
    <source>
        <dbReference type="ARBA" id="ARBA00004123"/>
    </source>
</evidence>
<feature type="region of interest" description="Disordered" evidence="3">
    <location>
        <begin position="986"/>
        <end position="1159"/>
    </location>
</feature>
<dbReference type="InterPro" id="IPR016024">
    <property type="entry name" value="ARM-type_fold"/>
</dbReference>
<evidence type="ECO:0000256" key="2">
    <source>
        <dbReference type="ARBA" id="ARBA00023242"/>
    </source>
</evidence>
<reference evidence="6 7" key="1">
    <citation type="journal article" date="2016" name="Front. Microbiol.">
        <title>Genome and transcriptome sequences reveal the specific parasitism of the nematophagous Purpureocillium lilacinum 36-1.</title>
        <authorList>
            <person name="Xie J."/>
            <person name="Li S."/>
            <person name="Mo C."/>
            <person name="Xiao X."/>
            <person name="Peng D."/>
            <person name="Wang G."/>
            <person name="Xiao Y."/>
        </authorList>
    </citation>
    <scope>NUCLEOTIDE SEQUENCE [LARGE SCALE GENOMIC DNA]</scope>
    <source>
        <strain evidence="6 7">36-1</strain>
    </source>
</reference>
<gene>
    <name evidence="6" type="ORF">PCL_02183</name>
</gene>
<dbReference type="Pfam" id="PF22972">
    <property type="entry name" value="EVH1_PP4R3"/>
    <property type="match status" value="1"/>
</dbReference>
<feature type="compositionally biased region" description="Acidic residues" evidence="3">
    <location>
        <begin position="988"/>
        <end position="1007"/>
    </location>
</feature>
<dbReference type="GO" id="GO:0005654">
    <property type="term" value="C:nucleoplasm"/>
    <property type="evidence" value="ECO:0007669"/>
    <property type="project" value="TreeGrafter"/>
</dbReference>
<proteinExistence type="predicted"/>
<feature type="domain" description="PP4R3 EVH1-like" evidence="5">
    <location>
        <begin position="314"/>
        <end position="414"/>
    </location>
</feature>
<dbReference type="AlphaFoldDB" id="A0A2U3E1P8"/>
<feature type="domain" description="Serine/threonine-protein phosphatase 4 regulatory subunit 3-like central" evidence="4">
    <location>
        <begin position="448"/>
        <end position="952"/>
    </location>
</feature>
<comment type="caution">
    <text evidence="6">The sequence shown here is derived from an EMBL/GenBank/DDBJ whole genome shotgun (WGS) entry which is preliminary data.</text>
</comment>
<feature type="region of interest" description="Disordered" evidence="3">
    <location>
        <begin position="1"/>
        <end position="197"/>
    </location>
</feature>
<feature type="compositionally biased region" description="Low complexity" evidence="3">
    <location>
        <begin position="1051"/>
        <end position="1080"/>
    </location>
</feature>
<sequence>MLGEYGVACSLPRRASPRSLRARGKKKVCTSHRANWPNFTDSRAAHRSWAPVQPHQPQPQPRPPNQWPPPLTCHGRPPQRRWQSVDERGAPPGAAGPRPQHPRQARPKGHLTGPPPGPGRSLNPTPPTLGAAGHALCSPTSPVIIPQSFRPATPTSPRRRPSSPIQRSASLCTRVPAAAGRSLASPRPPPPPPESRSALRCATRAANCDPASRTPLAVVAIAVAVSAQGSHCTPARTHAHPAARPPVRRVIDSEAKVAALTILSHNETSASELSLQQHLELAPDLVAYSQLATEGDSEPLMMAQPVPHQATDKRRVKVYELRNNDWFDRGTGFCTATFVNTDDGRKDPRVIVESEDQPERILLDPCRPNILLTCRAETLIVWQEPSSGVDMALSFQEAEGCALIWRFVSNIQTALQNNAIVDDLSDDLAMDAGATISLPAAELGNLGEIETAMRMMATSPTGRDSLAKAIMAEDYIGKLIPLVEMAEDLESLPDLHRLCNIMKTILLLNDTTIIEHAVSDDCVLGVVGALEYDPDFPSHKANHRHWLDNRGRFKEVVPIEDDQTRQKIHQTYRLQYLKDVVLARILDDPTFSVLNSLIFFNQVDIVQHLQSNSAFLAELFGIFNARRRDAKKRKEAVLFIQQCCAIAKNIQPPSRQTLYNNFIAHGLLQVIHFGLRHSDVAVRVGATDIMISIIDHDPHMIRQTIYRQSNENQPSLTDSLIDLLLVEVDLGVKSQISEALKVLLDQGMPPQGPEHFAKVNGEFVGRPRPQSTLDPQQEVFLTRFYERSAVKLFKPLLDLQDRSDMNFSVQQASMFTYLVEILCFFVRQHHRFSKHFVLNNNLAERICQLLQSPEKYLRLVSIRFIRYLVGLQDEFYTKHLTEKRVFGPILDVLIDTLPRDNLVSSASLELFEHIKKENLKELVKHLVLNYRERLVSLSYLATFRDLVLRYDQTQGFTANMDYYLESEEDLTRKPPPNARLMEHIAVDPAEEEYWNTSDPEDEEEEHHEEESVKTLPSNGPETPSKPLVDYPSDEDSDETGNAEGEEKTTEAADSTATAAPAEPASATQEPVAPTVVAPPERLSEKRRREEDEDDELGKLMQNKRRSSGSSESNPGASPRASSRRNSFSPNSGNGGSKKISISLSTAVKTGGDSRTGDDS</sequence>
<dbReference type="Gene3D" id="2.30.29.30">
    <property type="entry name" value="Pleckstrin-homology domain (PH domain)/Phosphotyrosine-binding domain (PTB)"/>
    <property type="match status" value="1"/>
</dbReference>
<comment type="subcellular location">
    <subcellularLocation>
        <location evidence="1">Nucleus</location>
    </subcellularLocation>
</comment>
<dbReference type="PANTHER" id="PTHR23318">
    <property type="entry name" value="ATP SYNTHASE GAMMA-RELATED"/>
    <property type="match status" value="1"/>
</dbReference>
<dbReference type="Proteomes" id="UP000245956">
    <property type="component" value="Unassembled WGS sequence"/>
</dbReference>
<dbReference type="InterPro" id="IPR051137">
    <property type="entry name" value="PP4R3-like"/>
</dbReference>
<dbReference type="InterPro" id="IPR011993">
    <property type="entry name" value="PH-like_dom_sf"/>
</dbReference>
<accession>A0A2U3E1P8</accession>
<feature type="compositionally biased region" description="Acidic residues" evidence="3">
    <location>
        <begin position="1031"/>
        <end position="1040"/>
    </location>
</feature>
<dbReference type="Pfam" id="PF04802">
    <property type="entry name" value="PP4R3"/>
    <property type="match status" value="1"/>
</dbReference>
<dbReference type="GO" id="GO:0006974">
    <property type="term" value="P:DNA damage response"/>
    <property type="evidence" value="ECO:0007669"/>
    <property type="project" value="TreeGrafter"/>
</dbReference>
<evidence type="ECO:0000259" key="5">
    <source>
        <dbReference type="Pfam" id="PF22972"/>
    </source>
</evidence>
<dbReference type="InterPro" id="IPR055236">
    <property type="entry name" value="EVH1_PP4R3"/>
</dbReference>